<evidence type="ECO:0000256" key="1">
    <source>
        <dbReference type="PROSITE-ProRule" id="PRU01122"/>
    </source>
</evidence>
<comment type="catalytic activity">
    <reaction evidence="1">
        <text>Hydrolysis of proteins in presence of ATP.</text>
        <dbReference type="EC" id="3.4.21.53"/>
    </reaction>
</comment>
<dbReference type="EMBL" id="FUWM01000019">
    <property type="protein sequence ID" value="SJZ91175.1"/>
    <property type="molecule type" value="Genomic_DNA"/>
</dbReference>
<dbReference type="InterPro" id="IPR008269">
    <property type="entry name" value="Lon_proteolytic"/>
</dbReference>
<dbReference type="Pfam" id="PF05362">
    <property type="entry name" value="Lon_C"/>
    <property type="match status" value="1"/>
</dbReference>
<dbReference type="SMART" id="SM00228">
    <property type="entry name" value="PDZ"/>
    <property type="match status" value="1"/>
</dbReference>
<keyword evidence="2" id="KW-0812">Transmembrane</keyword>
<dbReference type="InterPro" id="IPR001478">
    <property type="entry name" value="PDZ"/>
</dbReference>
<dbReference type="GO" id="GO:0005524">
    <property type="term" value="F:ATP binding"/>
    <property type="evidence" value="ECO:0007669"/>
    <property type="project" value="InterPro"/>
</dbReference>
<keyword evidence="5" id="KW-1185">Reference proteome</keyword>
<name>A0A1T4PI15_9FIRM</name>
<evidence type="ECO:0000313" key="4">
    <source>
        <dbReference type="EMBL" id="SJZ91175.1"/>
    </source>
</evidence>
<dbReference type="EC" id="3.4.21.53" evidence="1"/>
<keyword evidence="1" id="KW-0378">Hydrolase</keyword>
<dbReference type="GO" id="GO:0004176">
    <property type="term" value="F:ATP-dependent peptidase activity"/>
    <property type="evidence" value="ECO:0007669"/>
    <property type="project" value="UniProtKB-UniRule"/>
</dbReference>
<dbReference type="SUPFAM" id="SSF50156">
    <property type="entry name" value="PDZ domain-like"/>
    <property type="match status" value="1"/>
</dbReference>
<comment type="similarity">
    <text evidence="1">Belongs to the peptidase S16 family.</text>
</comment>
<dbReference type="RefSeq" id="WP_078810626.1">
    <property type="nucleotide sequence ID" value="NZ_FUWM01000019.1"/>
</dbReference>
<keyword evidence="1" id="KW-0720">Serine protease</keyword>
<dbReference type="PROSITE" id="PS51786">
    <property type="entry name" value="LON_PROTEOLYTIC"/>
    <property type="match status" value="1"/>
</dbReference>
<proteinExistence type="inferred from homology"/>
<organism evidence="4 5">
    <name type="scientific">Selenihalanaerobacter shriftii</name>
    <dbReference type="NCBI Taxonomy" id="142842"/>
    <lineage>
        <taxon>Bacteria</taxon>
        <taxon>Bacillati</taxon>
        <taxon>Bacillota</taxon>
        <taxon>Clostridia</taxon>
        <taxon>Halanaerobiales</taxon>
        <taxon>Halobacteroidaceae</taxon>
        <taxon>Selenihalanaerobacter</taxon>
    </lineage>
</organism>
<keyword evidence="2" id="KW-0472">Membrane</keyword>
<dbReference type="GO" id="GO:0030163">
    <property type="term" value="P:protein catabolic process"/>
    <property type="evidence" value="ECO:0007669"/>
    <property type="project" value="InterPro"/>
</dbReference>
<keyword evidence="1" id="KW-0645">Protease</keyword>
<reference evidence="5" key="1">
    <citation type="submission" date="2017-02" db="EMBL/GenBank/DDBJ databases">
        <authorList>
            <person name="Varghese N."/>
            <person name="Submissions S."/>
        </authorList>
    </citation>
    <scope>NUCLEOTIDE SEQUENCE [LARGE SCALE GENOMIC DNA]</scope>
    <source>
        <strain evidence="5">ATCC BAA-73</strain>
    </source>
</reference>
<dbReference type="GO" id="GO:0006508">
    <property type="term" value="P:proteolysis"/>
    <property type="evidence" value="ECO:0007669"/>
    <property type="project" value="UniProtKB-KW"/>
</dbReference>
<dbReference type="Pfam" id="PF13180">
    <property type="entry name" value="PDZ_2"/>
    <property type="match status" value="1"/>
</dbReference>
<dbReference type="InterPro" id="IPR014721">
    <property type="entry name" value="Ribsml_uS5_D2-typ_fold_subgr"/>
</dbReference>
<dbReference type="Gene3D" id="3.30.230.10">
    <property type="match status" value="1"/>
</dbReference>
<evidence type="ECO:0000256" key="2">
    <source>
        <dbReference type="SAM" id="Phobius"/>
    </source>
</evidence>
<dbReference type="InterPro" id="IPR020568">
    <property type="entry name" value="Ribosomal_Su5_D2-typ_SF"/>
</dbReference>
<evidence type="ECO:0000313" key="5">
    <source>
        <dbReference type="Proteomes" id="UP000190625"/>
    </source>
</evidence>
<protein>
    <recommendedName>
        <fullName evidence="1">endopeptidase La</fullName>
        <ecNumber evidence="1">3.4.21.53</ecNumber>
    </recommendedName>
</protein>
<gene>
    <name evidence="4" type="ORF">SAMN02745118_02177</name>
</gene>
<keyword evidence="2" id="KW-1133">Transmembrane helix</keyword>
<dbReference type="AlphaFoldDB" id="A0A1T4PI15"/>
<feature type="domain" description="Lon proteolytic" evidence="3">
    <location>
        <begin position="237"/>
        <end position="337"/>
    </location>
</feature>
<accession>A0A1T4PI15</accession>
<dbReference type="OrthoDB" id="2356897at2"/>
<feature type="active site" evidence="1">
    <location>
        <position position="290"/>
    </location>
</feature>
<dbReference type="PANTHER" id="PTHR10046">
    <property type="entry name" value="ATP DEPENDENT LON PROTEASE FAMILY MEMBER"/>
    <property type="match status" value="1"/>
</dbReference>
<dbReference type="STRING" id="142842.SAMN02745118_02177"/>
<dbReference type="GO" id="GO:0004252">
    <property type="term" value="F:serine-type endopeptidase activity"/>
    <property type="evidence" value="ECO:0007669"/>
    <property type="project" value="UniProtKB-UniRule"/>
</dbReference>
<dbReference type="Proteomes" id="UP000190625">
    <property type="component" value="Unassembled WGS sequence"/>
</dbReference>
<feature type="active site" evidence="1">
    <location>
        <position position="245"/>
    </location>
</feature>
<dbReference type="SUPFAM" id="SSF54211">
    <property type="entry name" value="Ribosomal protein S5 domain 2-like"/>
    <property type="match status" value="1"/>
</dbReference>
<dbReference type="InterPro" id="IPR036034">
    <property type="entry name" value="PDZ_sf"/>
</dbReference>
<sequence length="338" mass="37297">MASFKNEKLNRLLIISLVVILVSLLSAIWPTDYYVESPGIAKELSSLVKVKNGYKDEIKGKFRLTAVSLETASVLEYYYVSLFKPQGVALTPLGKQLPPEVEPREYFEMMKDVMKESKLKAKAVALRQAGYDFEITGQGAEIVKVLKESNAKDKLKEGDIITEVDDKKISLVTEVIDKIRKRKIGESVDLTIKREDKTHKYSIKTKELENSPGKASLGVLISSYKRSYNFPVEIEINSGDIGGPSAGMVFTLEVLNQLTKNDLTHGKDIAGTGTIDLEGNVGEISGVEQKILAAEREGAEIFLSPAGNYEKAKESATKIKVVSVDKVEDAIDFLNSLE</sequence>
<dbReference type="InterPro" id="IPR027065">
    <property type="entry name" value="Lon_Prtase"/>
</dbReference>
<evidence type="ECO:0000259" key="3">
    <source>
        <dbReference type="PROSITE" id="PS51786"/>
    </source>
</evidence>
<feature type="transmembrane region" description="Helical" evidence="2">
    <location>
        <begin position="12"/>
        <end position="29"/>
    </location>
</feature>